<dbReference type="Gene3D" id="3.90.70.10">
    <property type="entry name" value="Cysteine proteinases"/>
    <property type="match status" value="1"/>
</dbReference>
<sequence>MGWWACKYCTLRNDTSALLCAACGSQNPTKTARTQQHGILPKLPKVSISGALNAIDSALTNVGLLPPPQSQSTPSLTAAKWYIPIIDRVLPSSSTYPTNPTQPFPPSEYPQPCIHPQPIVKPSSQQSRGSPSALSHRRASRGISGNRRSPSVPDIVSSRSEADGAQSSAGYDRGRTPPSPLYSSSSIHLEKRDVQEASNTFVRITEFCRSNNIPFIDDSFPQCLKSIGDLSRNSEQGMKPKVRANELIWLRPQDMFTKDGRRYTWKVFRDPKASDIEQGSLGNCWFLSSLAVIAERADILEQIVLTKVYNPFGVYQIRLCVDGRWRVVVVDDFFPCHARTRGLAFAVGRRNQLWVPLIEKAFAKVSGSYAMLLAGRTIEGLAVLTGAPCSQFDLESVSSPDSEQMLWASLLSMREARFIMGCSCGAGKRYVDDARYKAVGLQPRHAYSLLDVAEYNGHRLVRLRNPWGTFVWNQDWSDSWPGWTASARAVLLPNGPEAGTFWMPFSQFLKHFDTVDIAKVRSAFGWKELRVDCTLQPSWGGHHITGVRVHLECSTEVTFTVYQAGSRQRTECDIMLLVHRVGRTATSVGELLVRSARKMAPFVSTGDVFLRGPSDYIVLPISFSNLHAATRIDLVVAVHSARPIYAEKTRYPADIITESLIELALKEGQIHNTLEGVAARYVSDEFCGHLLIIDNLHENKYLQVHCDCSNSRNVLSTRFTLNTLDSIPPLHRQVVMMLNHFEPTQGYYVGHSLTQRIVSFRGLRDWVSLVPGMIALPADTEHVPPLDQPSVALLHRPRRLFQNKCGALSVGQTLF</sequence>
<dbReference type="InterPro" id="IPR001300">
    <property type="entry name" value="Peptidase_C2_calpain_cat"/>
</dbReference>
<dbReference type="GO" id="GO:0005737">
    <property type="term" value="C:cytoplasm"/>
    <property type="evidence" value="ECO:0007669"/>
    <property type="project" value="TreeGrafter"/>
</dbReference>
<dbReference type="SMART" id="SM00230">
    <property type="entry name" value="CysPc"/>
    <property type="match status" value="1"/>
</dbReference>
<keyword evidence="7 11" id="KW-0378">Hydrolase</keyword>
<dbReference type="InterPro" id="IPR001876">
    <property type="entry name" value="Znf_RanBP2"/>
</dbReference>
<dbReference type="InterPro" id="IPR022684">
    <property type="entry name" value="Calpain_cysteine_protease"/>
</dbReference>
<dbReference type="AlphaFoldDB" id="A0A915BBU9"/>
<dbReference type="PANTHER" id="PTHR10183:SF382">
    <property type="entry name" value="CALPAIN-15"/>
    <property type="match status" value="1"/>
</dbReference>
<dbReference type="FunFam" id="3.90.70.10:FF:000010">
    <property type="entry name" value="Calpain 15"/>
    <property type="match status" value="1"/>
</dbReference>
<feature type="active site" evidence="10 11">
    <location>
        <position position="284"/>
    </location>
</feature>
<keyword evidence="16" id="KW-1185">Reference proteome</keyword>
<evidence type="ECO:0000256" key="3">
    <source>
        <dbReference type="ARBA" id="ARBA00022670"/>
    </source>
</evidence>
<accession>A0A915BBU9</accession>
<protein>
    <submittedName>
        <fullName evidence="17">Calpain catalytic domain-containing protein</fullName>
    </submittedName>
</protein>
<feature type="domain" description="Calpain catalytic" evidence="15">
    <location>
        <begin position="214"/>
        <end position="521"/>
    </location>
</feature>
<dbReference type="PROSITE" id="PS01358">
    <property type="entry name" value="ZF_RANBP2_1"/>
    <property type="match status" value="1"/>
</dbReference>
<evidence type="ECO:0000256" key="6">
    <source>
        <dbReference type="ARBA" id="ARBA00022771"/>
    </source>
</evidence>
<feature type="compositionally biased region" description="Polar residues" evidence="13">
    <location>
        <begin position="122"/>
        <end position="133"/>
    </location>
</feature>
<keyword evidence="8 11" id="KW-0788">Thiol protease</keyword>
<evidence type="ECO:0000256" key="13">
    <source>
        <dbReference type="SAM" id="MobiDB-lite"/>
    </source>
</evidence>
<evidence type="ECO:0000256" key="2">
    <source>
        <dbReference type="ARBA" id="ARBA00022553"/>
    </source>
</evidence>
<dbReference type="Pfam" id="PF00648">
    <property type="entry name" value="Peptidase_C2"/>
    <property type="match status" value="1"/>
</dbReference>
<dbReference type="Proteomes" id="UP000887569">
    <property type="component" value="Unplaced"/>
</dbReference>
<dbReference type="SUPFAM" id="SSF54001">
    <property type="entry name" value="Cysteine proteinases"/>
    <property type="match status" value="1"/>
</dbReference>
<comment type="similarity">
    <text evidence="1">Belongs to the peptidase C2 family.</text>
</comment>
<dbReference type="CDD" id="cd00044">
    <property type="entry name" value="CysPc"/>
    <property type="match status" value="1"/>
</dbReference>
<evidence type="ECO:0000313" key="16">
    <source>
        <dbReference type="Proteomes" id="UP000887569"/>
    </source>
</evidence>
<feature type="compositionally biased region" description="Pro residues" evidence="13">
    <location>
        <begin position="100"/>
        <end position="115"/>
    </location>
</feature>
<feature type="active site" evidence="10 11">
    <location>
        <position position="465"/>
    </location>
</feature>
<dbReference type="GO" id="GO:0006508">
    <property type="term" value="P:proteolysis"/>
    <property type="evidence" value="ECO:0007669"/>
    <property type="project" value="UniProtKB-KW"/>
</dbReference>
<feature type="region of interest" description="Disordered" evidence="13">
    <location>
        <begin position="94"/>
        <end position="187"/>
    </location>
</feature>
<dbReference type="Gene3D" id="4.10.1060.10">
    <property type="entry name" value="Zinc finger, RanBP2-type"/>
    <property type="match status" value="1"/>
</dbReference>
<dbReference type="PANTHER" id="PTHR10183">
    <property type="entry name" value="CALPAIN"/>
    <property type="match status" value="1"/>
</dbReference>
<dbReference type="PROSITE" id="PS50203">
    <property type="entry name" value="CALPAIN_CAT"/>
    <property type="match status" value="1"/>
</dbReference>
<keyword evidence="2" id="KW-0597">Phosphoprotein</keyword>
<evidence type="ECO:0000256" key="12">
    <source>
        <dbReference type="PROSITE-ProRule" id="PRU00322"/>
    </source>
</evidence>
<dbReference type="GO" id="GO:0008270">
    <property type="term" value="F:zinc ion binding"/>
    <property type="evidence" value="ECO:0007669"/>
    <property type="project" value="UniProtKB-KW"/>
</dbReference>
<evidence type="ECO:0000256" key="10">
    <source>
        <dbReference type="PIRSR" id="PIRSR622684-1"/>
    </source>
</evidence>
<evidence type="ECO:0000256" key="8">
    <source>
        <dbReference type="ARBA" id="ARBA00022807"/>
    </source>
</evidence>
<organism evidence="16 17">
    <name type="scientific">Parascaris univalens</name>
    <name type="common">Nematode worm</name>
    <dbReference type="NCBI Taxonomy" id="6257"/>
    <lineage>
        <taxon>Eukaryota</taxon>
        <taxon>Metazoa</taxon>
        <taxon>Ecdysozoa</taxon>
        <taxon>Nematoda</taxon>
        <taxon>Chromadorea</taxon>
        <taxon>Rhabditida</taxon>
        <taxon>Spirurina</taxon>
        <taxon>Ascaridomorpha</taxon>
        <taxon>Ascaridoidea</taxon>
        <taxon>Ascarididae</taxon>
        <taxon>Parascaris</taxon>
    </lineage>
</organism>
<keyword evidence="5" id="KW-0677">Repeat</keyword>
<dbReference type="WBParaSite" id="PgR033_g076_t02">
    <property type="protein sequence ID" value="PgR033_g076_t02"/>
    <property type="gene ID" value="PgR033_g076"/>
</dbReference>
<keyword evidence="3 11" id="KW-0645">Protease</keyword>
<dbReference type="SMART" id="SM00547">
    <property type="entry name" value="ZnF_RBZ"/>
    <property type="match status" value="1"/>
</dbReference>
<dbReference type="PRINTS" id="PR00704">
    <property type="entry name" value="CALPAIN"/>
</dbReference>
<evidence type="ECO:0000256" key="11">
    <source>
        <dbReference type="PROSITE-ProRule" id="PRU00239"/>
    </source>
</evidence>
<name>A0A915BBU9_PARUN</name>
<reference evidence="17" key="1">
    <citation type="submission" date="2022-11" db="UniProtKB">
        <authorList>
            <consortium name="WormBaseParasite"/>
        </authorList>
    </citation>
    <scope>IDENTIFICATION</scope>
</reference>
<evidence type="ECO:0000256" key="5">
    <source>
        <dbReference type="ARBA" id="ARBA00022737"/>
    </source>
</evidence>
<evidence type="ECO:0000259" key="15">
    <source>
        <dbReference type="PROSITE" id="PS50203"/>
    </source>
</evidence>
<keyword evidence="6 12" id="KW-0863">Zinc-finger</keyword>
<dbReference type="PROSITE" id="PS00139">
    <property type="entry name" value="THIOL_PROTEASE_CYS"/>
    <property type="match status" value="1"/>
</dbReference>
<evidence type="ECO:0000256" key="7">
    <source>
        <dbReference type="ARBA" id="ARBA00022801"/>
    </source>
</evidence>
<feature type="active site" evidence="10 11">
    <location>
        <position position="445"/>
    </location>
</feature>
<feature type="domain" description="RanBP2-type" evidence="14">
    <location>
        <begin position="1"/>
        <end position="29"/>
    </location>
</feature>
<proteinExistence type="inferred from homology"/>
<dbReference type="GO" id="GO:0004198">
    <property type="term" value="F:calcium-dependent cysteine-type endopeptidase activity"/>
    <property type="evidence" value="ECO:0007669"/>
    <property type="project" value="InterPro"/>
</dbReference>
<evidence type="ECO:0000259" key="14">
    <source>
        <dbReference type="PROSITE" id="PS50199"/>
    </source>
</evidence>
<evidence type="ECO:0000256" key="4">
    <source>
        <dbReference type="ARBA" id="ARBA00022723"/>
    </source>
</evidence>
<evidence type="ECO:0000256" key="1">
    <source>
        <dbReference type="ARBA" id="ARBA00007623"/>
    </source>
</evidence>
<evidence type="ECO:0000313" key="17">
    <source>
        <dbReference type="WBParaSite" id="PgR033_g076_t02"/>
    </source>
</evidence>
<dbReference type="InterPro" id="IPR000169">
    <property type="entry name" value="Pept_cys_AS"/>
</dbReference>
<dbReference type="InterPro" id="IPR038765">
    <property type="entry name" value="Papain-like_cys_pep_sf"/>
</dbReference>
<evidence type="ECO:0000256" key="9">
    <source>
        <dbReference type="ARBA" id="ARBA00022833"/>
    </source>
</evidence>
<keyword evidence="9" id="KW-0862">Zinc</keyword>
<keyword evidence="4" id="KW-0479">Metal-binding</keyword>
<dbReference type="PROSITE" id="PS50199">
    <property type="entry name" value="ZF_RANBP2_2"/>
    <property type="match status" value="1"/>
</dbReference>